<comment type="similarity">
    <text evidence="1">Belongs to the 'phage' integrase family.</text>
</comment>
<feature type="domain" description="Integrase DNA-binding" evidence="3">
    <location>
        <begin position="2"/>
        <end position="75"/>
    </location>
</feature>
<comment type="caution">
    <text evidence="5">The sequence shown here is derived from an EMBL/GenBank/DDBJ whole genome shotgun (WGS) entry which is preliminary data.</text>
</comment>
<dbReference type="Pfam" id="PF13356">
    <property type="entry name" value="Arm-DNA-bind_3"/>
    <property type="match status" value="1"/>
</dbReference>
<dbReference type="EMBL" id="AAGKMK010000005">
    <property type="protein sequence ID" value="EBP0558353.1"/>
    <property type="molecule type" value="Genomic_DNA"/>
</dbReference>
<dbReference type="AlphaFoldDB" id="A0A5U2IRH1"/>
<evidence type="ECO:0000313" key="5">
    <source>
        <dbReference type="EMBL" id="EBP0558353.1"/>
    </source>
</evidence>
<protein>
    <submittedName>
        <fullName evidence="5">DUF4102 domain-containing protein</fullName>
    </submittedName>
</protein>
<evidence type="ECO:0000313" key="4">
    <source>
        <dbReference type="EMBL" id="EAM6368902.1"/>
    </source>
</evidence>
<dbReference type="PANTHER" id="PTHR30629">
    <property type="entry name" value="PROPHAGE INTEGRASE"/>
    <property type="match status" value="1"/>
</dbReference>
<dbReference type="GO" id="GO:0015074">
    <property type="term" value="P:DNA integration"/>
    <property type="evidence" value="ECO:0007669"/>
    <property type="project" value="UniProtKB-KW"/>
</dbReference>
<dbReference type="PANTHER" id="PTHR30629:SF2">
    <property type="entry name" value="PROPHAGE INTEGRASE INTS-RELATED"/>
    <property type="match status" value="1"/>
</dbReference>
<accession>A0A5U2IRH1</accession>
<dbReference type="InterPro" id="IPR050808">
    <property type="entry name" value="Phage_Integrase"/>
</dbReference>
<dbReference type="InterPro" id="IPR025166">
    <property type="entry name" value="Integrase_DNA_bind_dom"/>
</dbReference>
<evidence type="ECO:0000259" key="3">
    <source>
        <dbReference type="Pfam" id="PF13356"/>
    </source>
</evidence>
<sequence>MLTDSKICAAPLEKPYKNHRFTNSVPDGSKLWYFRYRFGGKENRLTFGPYPQVTLAKAREKRDAARKLLVSGICPS</sequence>
<keyword evidence="2" id="KW-0229">DNA integration</keyword>
<dbReference type="Gene3D" id="3.30.160.390">
    <property type="entry name" value="Integrase, DNA-binding domain"/>
    <property type="match status" value="1"/>
</dbReference>
<gene>
    <name evidence="4" type="ORF">EWP37_10745</name>
    <name evidence="5" type="ORF">KR70_10850</name>
</gene>
<organism evidence="5">
    <name type="scientific">Salmonella enterica</name>
    <name type="common">Salmonella choleraesuis</name>
    <dbReference type="NCBI Taxonomy" id="28901"/>
    <lineage>
        <taxon>Bacteria</taxon>
        <taxon>Pseudomonadati</taxon>
        <taxon>Pseudomonadota</taxon>
        <taxon>Gammaproteobacteria</taxon>
        <taxon>Enterobacterales</taxon>
        <taxon>Enterobacteriaceae</taxon>
        <taxon>Salmonella</taxon>
    </lineage>
</organism>
<reference evidence="4" key="2">
    <citation type="submission" date="2019-02" db="EMBL/GenBank/DDBJ databases">
        <authorList>
            <consortium name="PulseNet: The National Subtyping Network for Foodborne Disease Surveillance"/>
            <person name="Tarr C.L."/>
            <person name="Trees E."/>
            <person name="Katz L.S."/>
            <person name="Carleton-Romer H.A."/>
            <person name="Stroika S."/>
            <person name="Kucerova Z."/>
            <person name="Roache K.F."/>
            <person name="Sabol A.L."/>
            <person name="Besser J."/>
            <person name="Gerner-Smidt P."/>
        </authorList>
    </citation>
    <scope>NUCLEOTIDE SEQUENCE</scope>
    <source>
        <strain evidence="4">PNUSAS060991</strain>
    </source>
</reference>
<proteinExistence type="inferred from homology"/>
<evidence type="ECO:0000256" key="2">
    <source>
        <dbReference type="ARBA" id="ARBA00022908"/>
    </source>
</evidence>
<dbReference type="EMBL" id="AACVOG010000003">
    <property type="protein sequence ID" value="EAM6368902.1"/>
    <property type="molecule type" value="Genomic_DNA"/>
</dbReference>
<evidence type="ECO:0000256" key="1">
    <source>
        <dbReference type="ARBA" id="ARBA00008857"/>
    </source>
</evidence>
<dbReference type="InterPro" id="IPR038488">
    <property type="entry name" value="Integrase_DNA-bd_sf"/>
</dbReference>
<name>A0A5U2IRH1_SALER</name>
<reference evidence="5" key="1">
    <citation type="submission" date="2018-07" db="EMBL/GenBank/DDBJ databases">
        <authorList>
            <consortium name="GenomeTrakr network: Whole genome sequencing for foodborne pathogen traceback"/>
        </authorList>
    </citation>
    <scope>NUCLEOTIDE SEQUENCE</scope>
    <source>
        <strain evidence="5">CFSAN023158</strain>
    </source>
</reference>